<evidence type="ECO:0000313" key="9">
    <source>
        <dbReference type="Proteomes" id="UP000675047"/>
    </source>
</evidence>
<comment type="caution">
    <text evidence="8">The sequence shown here is derived from an EMBL/GenBank/DDBJ whole genome shotgun (WGS) entry which is preliminary data.</text>
</comment>
<gene>
    <name evidence="8" type="ORF">J3495_18625</name>
</gene>
<keyword evidence="4 6" id="KW-1133">Transmembrane helix</keyword>
<evidence type="ECO:0000313" key="8">
    <source>
        <dbReference type="EMBL" id="MBP4140091.1"/>
    </source>
</evidence>
<feature type="transmembrane region" description="Helical" evidence="6">
    <location>
        <begin position="147"/>
        <end position="165"/>
    </location>
</feature>
<evidence type="ECO:0000256" key="1">
    <source>
        <dbReference type="ARBA" id="ARBA00004651"/>
    </source>
</evidence>
<accession>A0A940XDT4</accession>
<dbReference type="EMBL" id="JAGFBV010000050">
    <property type="protein sequence ID" value="MBP4140091.1"/>
    <property type="molecule type" value="Genomic_DNA"/>
</dbReference>
<keyword evidence="3 6" id="KW-0812">Transmembrane</keyword>
<evidence type="ECO:0000256" key="6">
    <source>
        <dbReference type="SAM" id="Phobius"/>
    </source>
</evidence>
<comment type="subcellular location">
    <subcellularLocation>
        <location evidence="1">Cell membrane</location>
        <topology evidence="1">Multi-pass membrane protein</topology>
    </subcellularLocation>
</comment>
<reference evidence="8 9" key="1">
    <citation type="submission" date="2021-03" db="EMBL/GenBank/DDBJ databases">
        <title>Flavobacterium Flabelliformis Sp. Nov. And Flavobacterium Geliluteum Sp. Nov., Two Novel Multidrug Resistant Psychrophilic Species Isolated From Antarctica.</title>
        <authorList>
            <person name="Kralova S."/>
            <person name="Busse H.J."/>
            <person name="Bezdicek M."/>
            <person name="Nykrynova M."/>
            <person name="Kroupova E."/>
            <person name="Krsek D."/>
            <person name="Sedlacek I."/>
        </authorList>
    </citation>
    <scope>NUCLEOTIDE SEQUENCE [LARGE SCALE GENOMIC DNA]</scope>
    <source>
        <strain evidence="8 9">P7388</strain>
    </source>
</reference>
<evidence type="ECO:0000256" key="4">
    <source>
        <dbReference type="ARBA" id="ARBA00022989"/>
    </source>
</evidence>
<evidence type="ECO:0000256" key="5">
    <source>
        <dbReference type="ARBA" id="ARBA00023136"/>
    </source>
</evidence>
<dbReference type="PANTHER" id="PTHR36115">
    <property type="entry name" value="PROLINE-RICH ANTIGEN HOMOLOG-RELATED"/>
    <property type="match status" value="1"/>
</dbReference>
<protein>
    <submittedName>
        <fullName evidence="8">RDD family protein</fullName>
    </submittedName>
</protein>
<dbReference type="Proteomes" id="UP000675047">
    <property type="component" value="Unassembled WGS sequence"/>
</dbReference>
<sequence length="245" mass="28244">MAGINKLPDILPKNNETRINLKITMEHNFTKIMSNKTDNELIKIVTIDSGKYQQLALETARKEIELRNLDVSLNISEYKIQIENENLKLKTEETQRNQKITDVNKTVARSTIRGLNFVIDLIAVLCIHILIVFIIKHTTNIVSTREIILVNRISLFSAFIFYFIVTESIYQKTIGKLLTNTKVVNLDGEKPNFMNIIIRTFSRLIPFDGISYLYSISGFHDKISKTIVVKDKNTSGNRRLAIWRD</sequence>
<dbReference type="GO" id="GO:0005886">
    <property type="term" value="C:plasma membrane"/>
    <property type="evidence" value="ECO:0007669"/>
    <property type="project" value="UniProtKB-SubCell"/>
</dbReference>
<dbReference type="Pfam" id="PF06271">
    <property type="entry name" value="RDD"/>
    <property type="match status" value="1"/>
</dbReference>
<evidence type="ECO:0000259" key="7">
    <source>
        <dbReference type="Pfam" id="PF06271"/>
    </source>
</evidence>
<dbReference type="InterPro" id="IPR051791">
    <property type="entry name" value="Pra-immunoreactive"/>
</dbReference>
<dbReference type="RefSeq" id="WP_210668440.1">
    <property type="nucleotide sequence ID" value="NZ_JAGFBV010000050.1"/>
</dbReference>
<keyword evidence="5 6" id="KW-0472">Membrane</keyword>
<feature type="domain" description="RDD" evidence="7">
    <location>
        <begin position="114"/>
        <end position="219"/>
    </location>
</feature>
<dbReference type="InterPro" id="IPR010432">
    <property type="entry name" value="RDD"/>
</dbReference>
<evidence type="ECO:0000256" key="3">
    <source>
        <dbReference type="ARBA" id="ARBA00022692"/>
    </source>
</evidence>
<keyword evidence="2" id="KW-1003">Cell membrane</keyword>
<dbReference type="AlphaFoldDB" id="A0A940XDT4"/>
<organism evidence="8 9">
    <name type="scientific">Flavobacterium geliluteum</name>
    <dbReference type="NCBI Taxonomy" id="2816120"/>
    <lineage>
        <taxon>Bacteria</taxon>
        <taxon>Pseudomonadati</taxon>
        <taxon>Bacteroidota</taxon>
        <taxon>Flavobacteriia</taxon>
        <taxon>Flavobacteriales</taxon>
        <taxon>Flavobacteriaceae</taxon>
        <taxon>Flavobacterium</taxon>
    </lineage>
</organism>
<dbReference type="PANTHER" id="PTHR36115:SF4">
    <property type="entry name" value="MEMBRANE PROTEIN"/>
    <property type="match status" value="1"/>
</dbReference>
<proteinExistence type="predicted"/>
<keyword evidence="9" id="KW-1185">Reference proteome</keyword>
<evidence type="ECO:0000256" key="2">
    <source>
        <dbReference type="ARBA" id="ARBA00022475"/>
    </source>
</evidence>
<name>A0A940XDT4_9FLAO</name>
<feature type="transmembrane region" description="Helical" evidence="6">
    <location>
        <begin position="115"/>
        <end position="135"/>
    </location>
</feature>